<evidence type="ECO:0000256" key="1">
    <source>
        <dbReference type="ARBA" id="ARBA00022737"/>
    </source>
</evidence>
<dbReference type="Pfam" id="PF13424">
    <property type="entry name" value="TPR_12"/>
    <property type="match status" value="1"/>
</dbReference>
<dbReference type="SMART" id="SM00028">
    <property type="entry name" value="TPR"/>
    <property type="match status" value="3"/>
</dbReference>
<dbReference type="EMBL" id="CAJNRG010012748">
    <property type="protein sequence ID" value="CAF2142915.1"/>
    <property type="molecule type" value="Genomic_DNA"/>
</dbReference>
<dbReference type="PROSITE" id="PS50005">
    <property type="entry name" value="TPR"/>
    <property type="match status" value="2"/>
</dbReference>
<feature type="repeat" description="TPR" evidence="3">
    <location>
        <begin position="95"/>
        <end position="128"/>
    </location>
</feature>
<keyword evidence="1" id="KW-0677">Repeat</keyword>
<protein>
    <recommendedName>
        <fullName evidence="6">Kinesin light chain</fullName>
    </recommendedName>
</protein>
<keyword evidence="2 3" id="KW-0802">TPR repeat</keyword>
<reference evidence="4" key="1">
    <citation type="submission" date="2021-02" db="EMBL/GenBank/DDBJ databases">
        <authorList>
            <person name="Nowell W R."/>
        </authorList>
    </citation>
    <scope>NUCLEOTIDE SEQUENCE</scope>
</reference>
<dbReference type="Gene3D" id="1.25.40.10">
    <property type="entry name" value="Tetratricopeptide repeat domain"/>
    <property type="match status" value="1"/>
</dbReference>
<feature type="repeat" description="TPR" evidence="3">
    <location>
        <begin position="53"/>
        <end position="86"/>
    </location>
</feature>
<evidence type="ECO:0008006" key="6">
    <source>
        <dbReference type="Google" id="ProtNLM"/>
    </source>
</evidence>
<sequence length="152" mass="17251">SAQSQNSLLKAEVNSLKARIQLENGNDNSALNQLEQILENKRSRLPSNHPSLGGTTNDIGTVHEKLGNYTKALEFFEKALSIVEKSLPSNHLDLVDYYINVGRTLDKLGQYERALDNFRLALKILEQDERENTDRIEVVNTYISETTKKLHQ</sequence>
<dbReference type="AlphaFoldDB" id="A0A816X838"/>
<dbReference type="PANTHER" id="PTHR45641:SF19">
    <property type="entry name" value="NEPHROCYSTIN-3"/>
    <property type="match status" value="1"/>
</dbReference>
<accession>A0A816X838</accession>
<feature type="non-terminal residue" evidence="4">
    <location>
        <position position="1"/>
    </location>
</feature>
<dbReference type="SUPFAM" id="SSF48452">
    <property type="entry name" value="TPR-like"/>
    <property type="match status" value="1"/>
</dbReference>
<evidence type="ECO:0000313" key="5">
    <source>
        <dbReference type="Proteomes" id="UP000663887"/>
    </source>
</evidence>
<dbReference type="InterPro" id="IPR011990">
    <property type="entry name" value="TPR-like_helical_dom_sf"/>
</dbReference>
<proteinExistence type="predicted"/>
<evidence type="ECO:0000256" key="2">
    <source>
        <dbReference type="ARBA" id="ARBA00022803"/>
    </source>
</evidence>
<evidence type="ECO:0000313" key="4">
    <source>
        <dbReference type="EMBL" id="CAF2142915.1"/>
    </source>
</evidence>
<organism evidence="4 5">
    <name type="scientific">Rotaria magnacalcarata</name>
    <dbReference type="NCBI Taxonomy" id="392030"/>
    <lineage>
        <taxon>Eukaryota</taxon>
        <taxon>Metazoa</taxon>
        <taxon>Spiralia</taxon>
        <taxon>Gnathifera</taxon>
        <taxon>Rotifera</taxon>
        <taxon>Eurotatoria</taxon>
        <taxon>Bdelloidea</taxon>
        <taxon>Philodinida</taxon>
        <taxon>Philodinidae</taxon>
        <taxon>Rotaria</taxon>
    </lineage>
</organism>
<name>A0A816X838_9BILA</name>
<comment type="caution">
    <text evidence="4">The sequence shown here is derived from an EMBL/GenBank/DDBJ whole genome shotgun (WGS) entry which is preliminary data.</text>
</comment>
<evidence type="ECO:0000256" key="3">
    <source>
        <dbReference type="PROSITE-ProRule" id="PRU00339"/>
    </source>
</evidence>
<dbReference type="InterPro" id="IPR019734">
    <property type="entry name" value="TPR_rpt"/>
</dbReference>
<gene>
    <name evidence="4" type="ORF">XDN619_LOCUS27095</name>
</gene>
<dbReference type="Proteomes" id="UP000663887">
    <property type="component" value="Unassembled WGS sequence"/>
</dbReference>
<dbReference type="PANTHER" id="PTHR45641">
    <property type="entry name" value="TETRATRICOPEPTIDE REPEAT PROTEIN (AFU_ORTHOLOGUE AFUA_6G03870)"/>
    <property type="match status" value="1"/>
</dbReference>